<proteinExistence type="inferred from homology"/>
<evidence type="ECO:0000313" key="4">
    <source>
        <dbReference type="EMBL" id="MZR21170.1"/>
    </source>
</evidence>
<keyword evidence="5" id="KW-1185">Reference proteome</keyword>
<evidence type="ECO:0000256" key="1">
    <source>
        <dbReference type="ARBA" id="ARBA00006174"/>
    </source>
</evidence>
<dbReference type="InterPro" id="IPR045336">
    <property type="entry name" value="MmgE_PrpD_N"/>
</dbReference>
<dbReference type="RefSeq" id="WP_161337580.1">
    <property type="nucleotide sequence ID" value="NZ_JBHSDG010000003.1"/>
</dbReference>
<dbReference type="GO" id="GO:0016829">
    <property type="term" value="F:lyase activity"/>
    <property type="evidence" value="ECO:0007669"/>
    <property type="project" value="InterPro"/>
</dbReference>
<dbReference type="Gene3D" id="3.30.1330.120">
    <property type="entry name" value="2-methylcitrate dehydratase PrpD"/>
    <property type="match status" value="1"/>
</dbReference>
<reference evidence="4 5" key="1">
    <citation type="journal article" date="2014" name="Int. J. Syst. Evol. Microbiol.">
        <title>Sneathiella chungangensis sp. nov., isolated from a marine sand, and emended description of the genus Sneathiella.</title>
        <authorList>
            <person name="Siamphan C."/>
            <person name="Kim H."/>
            <person name="Lee J.S."/>
            <person name="Kim W."/>
        </authorList>
    </citation>
    <scope>NUCLEOTIDE SEQUENCE [LARGE SCALE GENOMIC DNA]</scope>
    <source>
        <strain evidence="4 5">KCTC 32476</strain>
    </source>
</reference>
<gene>
    <name evidence="4" type="ORF">GQF03_02380</name>
</gene>
<dbReference type="InterPro" id="IPR036148">
    <property type="entry name" value="MmgE/PrpD_sf"/>
</dbReference>
<feature type="domain" description="MmgE/PrpD C-terminal" evidence="3">
    <location>
        <begin position="274"/>
        <end position="424"/>
    </location>
</feature>
<dbReference type="Pfam" id="PF19305">
    <property type="entry name" value="MmgE_PrpD_C"/>
    <property type="match status" value="1"/>
</dbReference>
<accession>A0A845MCV1</accession>
<dbReference type="EMBL" id="WTVA01000001">
    <property type="protein sequence ID" value="MZR21170.1"/>
    <property type="molecule type" value="Genomic_DNA"/>
</dbReference>
<dbReference type="InterPro" id="IPR042183">
    <property type="entry name" value="MmgE/PrpD_sf_1"/>
</dbReference>
<evidence type="ECO:0000313" key="5">
    <source>
        <dbReference type="Proteomes" id="UP000445696"/>
    </source>
</evidence>
<organism evidence="4 5">
    <name type="scientific">Sneathiella chungangensis</name>
    <dbReference type="NCBI Taxonomy" id="1418234"/>
    <lineage>
        <taxon>Bacteria</taxon>
        <taxon>Pseudomonadati</taxon>
        <taxon>Pseudomonadota</taxon>
        <taxon>Alphaproteobacteria</taxon>
        <taxon>Sneathiellales</taxon>
        <taxon>Sneathiellaceae</taxon>
        <taxon>Sneathiella</taxon>
    </lineage>
</organism>
<dbReference type="PANTHER" id="PTHR16943">
    <property type="entry name" value="2-METHYLCITRATE DEHYDRATASE-RELATED"/>
    <property type="match status" value="1"/>
</dbReference>
<dbReference type="OrthoDB" id="9795089at2"/>
<dbReference type="Proteomes" id="UP000445696">
    <property type="component" value="Unassembled WGS sequence"/>
</dbReference>
<dbReference type="InterPro" id="IPR042188">
    <property type="entry name" value="MmgE/PrpD_sf_2"/>
</dbReference>
<dbReference type="InterPro" id="IPR005656">
    <property type="entry name" value="MmgE_PrpD"/>
</dbReference>
<name>A0A845MCV1_9PROT</name>
<evidence type="ECO:0000259" key="2">
    <source>
        <dbReference type="Pfam" id="PF03972"/>
    </source>
</evidence>
<dbReference type="AlphaFoldDB" id="A0A845MCV1"/>
<dbReference type="Gene3D" id="1.10.4100.10">
    <property type="entry name" value="2-methylcitrate dehydratase PrpD"/>
    <property type="match status" value="1"/>
</dbReference>
<evidence type="ECO:0008006" key="6">
    <source>
        <dbReference type="Google" id="ProtNLM"/>
    </source>
</evidence>
<comment type="similarity">
    <text evidence="1">Belongs to the PrpD family.</text>
</comment>
<evidence type="ECO:0000259" key="3">
    <source>
        <dbReference type="Pfam" id="PF19305"/>
    </source>
</evidence>
<dbReference type="Pfam" id="PF03972">
    <property type="entry name" value="MmgE_PrpD_N"/>
    <property type="match status" value="1"/>
</dbReference>
<protein>
    <recommendedName>
        <fullName evidence="6">MmgE/PrpD family protein</fullName>
    </recommendedName>
</protein>
<comment type="caution">
    <text evidence="4">The sequence shown here is derived from an EMBL/GenBank/DDBJ whole genome shotgun (WGS) entry which is preliminary data.</text>
</comment>
<dbReference type="PANTHER" id="PTHR16943:SF8">
    <property type="entry name" value="2-METHYLCITRATE DEHYDRATASE"/>
    <property type="match status" value="1"/>
</dbReference>
<sequence length="455" mass="47968">MNFHKQQSAPPDGLTATIAEHIHKTSYSDIPQNAVTAAKHILFDTLVVGIAGRNEAGAAEGREIILANGGIEQSRLWGSRHRVPAMSAAFVNGVAAAALDFDSVHEGGTVHSDIIVAPAVLALAEARDLSGRDVLTALALGNDLAGRLGMSTREHSGWFYTSLHGVFAAAATSAKLIGLDADGIRNAIGIALSRTGGTQQPAREKAVTKRMQSAFAAQDGVFAALLAEKGIIAPSAPIEGEFGLYNMYEAGNHEVVLSELGSRFEGKNITVKAYPSCACNHAVIAAMLEIVGENNLKADEVASVELIVTPYIKRLVGGPFDPAANPQVAAQFSIQYSVAAVLLHGKFGLAEIQSAAVRDPRSADLASRISILVDESQSGVFGPVKITVNCHDGRKLNVLANTVPGRPDKPLTEAELISKGNMCLPNKNGDALFKLISELENHHSVKALMDELEIK</sequence>
<feature type="domain" description="MmgE/PrpD N-terminal" evidence="2">
    <location>
        <begin position="17"/>
        <end position="251"/>
    </location>
</feature>
<dbReference type="SUPFAM" id="SSF103378">
    <property type="entry name" value="2-methylcitrate dehydratase PrpD"/>
    <property type="match status" value="1"/>
</dbReference>
<dbReference type="InterPro" id="IPR045337">
    <property type="entry name" value="MmgE_PrpD_C"/>
</dbReference>